<accession>A0ABT8YDR8</accession>
<feature type="compositionally biased region" description="Gly residues" evidence="10">
    <location>
        <begin position="497"/>
        <end position="520"/>
    </location>
</feature>
<dbReference type="Pfam" id="PF01514">
    <property type="entry name" value="YscJ_FliF"/>
    <property type="match status" value="1"/>
</dbReference>
<dbReference type="PANTHER" id="PTHR30046">
    <property type="entry name" value="FLAGELLAR M-RING PROTEIN"/>
    <property type="match status" value="1"/>
</dbReference>
<evidence type="ECO:0000259" key="13">
    <source>
        <dbReference type="Pfam" id="PF08345"/>
    </source>
</evidence>
<name>A0ABT8YDR8_9SPHN</name>
<keyword evidence="14" id="KW-0966">Cell projection</keyword>
<keyword evidence="8 9" id="KW-0975">Bacterial flagellum</keyword>
<evidence type="ECO:0000256" key="4">
    <source>
        <dbReference type="ARBA" id="ARBA00022475"/>
    </source>
</evidence>
<evidence type="ECO:0000256" key="1">
    <source>
        <dbReference type="ARBA" id="ARBA00004117"/>
    </source>
</evidence>
<evidence type="ECO:0000256" key="5">
    <source>
        <dbReference type="ARBA" id="ARBA00022692"/>
    </source>
</evidence>
<dbReference type="PANTHER" id="PTHR30046:SF0">
    <property type="entry name" value="FLAGELLAR M-RING PROTEIN"/>
    <property type="match status" value="1"/>
</dbReference>
<feature type="region of interest" description="Disordered" evidence="10">
    <location>
        <begin position="492"/>
        <end position="530"/>
    </location>
</feature>
<organism evidence="14 15">
    <name type="scientific">Sphingomonas natans</name>
    <dbReference type="NCBI Taxonomy" id="3063330"/>
    <lineage>
        <taxon>Bacteria</taxon>
        <taxon>Pseudomonadati</taxon>
        <taxon>Pseudomonadota</taxon>
        <taxon>Alphaproteobacteria</taxon>
        <taxon>Sphingomonadales</taxon>
        <taxon>Sphingomonadaceae</taxon>
        <taxon>Sphingomonas</taxon>
    </lineage>
</organism>
<evidence type="ECO:0000256" key="7">
    <source>
        <dbReference type="ARBA" id="ARBA00023136"/>
    </source>
</evidence>
<dbReference type="RefSeq" id="WP_303546158.1">
    <property type="nucleotide sequence ID" value="NZ_JAUOTP010000011.1"/>
</dbReference>
<dbReference type="PIRSF" id="PIRSF004862">
    <property type="entry name" value="FliF"/>
    <property type="match status" value="1"/>
</dbReference>
<evidence type="ECO:0000256" key="6">
    <source>
        <dbReference type="ARBA" id="ARBA00022989"/>
    </source>
</evidence>
<dbReference type="InterPro" id="IPR043427">
    <property type="entry name" value="YscJ/FliF"/>
</dbReference>
<gene>
    <name evidence="14" type="primary">fliF</name>
    <name evidence="14" type="ORF">Q4F19_19215</name>
</gene>
<keyword evidence="5 11" id="KW-0812">Transmembrane</keyword>
<evidence type="ECO:0000256" key="3">
    <source>
        <dbReference type="ARBA" id="ARBA00007971"/>
    </source>
</evidence>
<dbReference type="NCBIfam" id="TIGR00206">
    <property type="entry name" value="fliF"/>
    <property type="match status" value="1"/>
</dbReference>
<dbReference type="InterPro" id="IPR013556">
    <property type="entry name" value="Flag_M-ring_C"/>
</dbReference>
<feature type="domain" description="Flagellar M-ring N-terminal" evidence="12">
    <location>
        <begin position="66"/>
        <end position="235"/>
    </location>
</feature>
<keyword evidence="14" id="KW-0969">Cilium</keyword>
<dbReference type="EMBL" id="JAUOTP010000011">
    <property type="protein sequence ID" value="MDO6416521.1"/>
    <property type="molecule type" value="Genomic_DNA"/>
</dbReference>
<keyword evidence="4" id="KW-1003">Cell membrane</keyword>
<feature type="transmembrane region" description="Helical" evidence="11">
    <location>
        <begin position="36"/>
        <end position="60"/>
    </location>
</feature>
<comment type="similarity">
    <text evidence="3 9">Belongs to the FliF family.</text>
</comment>
<keyword evidence="7 11" id="KW-0472">Membrane</keyword>
<dbReference type="Proteomes" id="UP001169764">
    <property type="component" value="Unassembled WGS sequence"/>
</dbReference>
<comment type="subcellular location">
    <subcellularLocation>
        <location evidence="1 9">Bacterial flagellum basal body</location>
    </subcellularLocation>
    <subcellularLocation>
        <location evidence="2">Cell membrane</location>
        <topology evidence="2">Multi-pass membrane protein</topology>
    </subcellularLocation>
</comment>
<dbReference type="InterPro" id="IPR000067">
    <property type="entry name" value="FlgMring_FliF"/>
</dbReference>
<evidence type="ECO:0000256" key="9">
    <source>
        <dbReference type="PIRNR" id="PIRNR004862"/>
    </source>
</evidence>
<sequence>MSDAATLPVAASSRLPAALPTGNVLERIRSFTRQPAVAKSLPAVGLIAALAIAFAAWMTFATGPQQSLFSGLGDADKAAVADQLTSAGIKYSIDRSTGAVTVSEGDYYRAKMLLAQAGLPKSAPDGDSVLASLPMGASRALEGERVRGAREMDLARTIEAIDAVESAKVHLAVEQQSVFVRDAAPASASVMLRLRQGRALSDGQVQAIVNLVATSVPGLSPDHVSVVDQAGHLLSRQGGDGGGDRQLELQQRTEQGYRDAITKLLTPLVGADGFTAEVHTDLDFAEVQATRESYPKDTAVIKAEAGGWNKDQAGAAGQAGGIPGAIANQPPTTAQVTATPPAQVQPNGAVGAQPGTTAAADGGKTSETYNRTFELGREVSVTRNPTGTIKRLSVAVALKQGAKPRSVAELAQIEQLVKGAVGFDTTRGDQFALSSRAFADVAADSSAAKWYEASWVGIAARNGSALLIALLAFFGIAKPLMKKRGAASASGSASGSYAGGSGSSSGAGSSAGGLRGGGTGSSADAGVPPSPEIQREIAAAIASEAVADPSRPVTLDMIEAAPGYTDRATLIRNFVRQDPARAALVVRDLIRADMPGAAQNG</sequence>
<evidence type="ECO:0000256" key="8">
    <source>
        <dbReference type="ARBA" id="ARBA00023143"/>
    </source>
</evidence>
<evidence type="ECO:0000256" key="11">
    <source>
        <dbReference type="SAM" id="Phobius"/>
    </source>
</evidence>
<comment type="function">
    <text evidence="9">The M ring may be actively involved in energy transduction.</text>
</comment>
<dbReference type="Gene3D" id="3.30.300.30">
    <property type="match status" value="1"/>
</dbReference>
<evidence type="ECO:0000313" key="15">
    <source>
        <dbReference type="Proteomes" id="UP001169764"/>
    </source>
</evidence>
<keyword evidence="6 11" id="KW-1133">Transmembrane helix</keyword>
<dbReference type="PRINTS" id="PR01009">
    <property type="entry name" value="FLGMRINGFLIF"/>
</dbReference>
<evidence type="ECO:0000313" key="14">
    <source>
        <dbReference type="EMBL" id="MDO6416521.1"/>
    </source>
</evidence>
<dbReference type="Pfam" id="PF08345">
    <property type="entry name" value="YscJ_FliF_C"/>
    <property type="match status" value="1"/>
</dbReference>
<keyword evidence="15" id="KW-1185">Reference proteome</keyword>
<feature type="domain" description="Flagellar M-ring C-terminal" evidence="13">
    <location>
        <begin position="265"/>
        <end position="438"/>
    </location>
</feature>
<proteinExistence type="inferred from homology"/>
<evidence type="ECO:0000256" key="2">
    <source>
        <dbReference type="ARBA" id="ARBA00004651"/>
    </source>
</evidence>
<dbReference type="InterPro" id="IPR006182">
    <property type="entry name" value="FliF_N_dom"/>
</dbReference>
<dbReference type="InterPro" id="IPR045851">
    <property type="entry name" value="AMP-bd_C_sf"/>
</dbReference>
<evidence type="ECO:0000256" key="10">
    <source>
        <dbReference type="SAM" id="MobiDB-lite"/>
    </source>
</evidence>
<reference evidence="14" key="1">
    <citation type="submission" date="2023-07" db="EMBL/GenBank/DDBJ databases">
        <authorList>
            <person name="Kim M."/>
        </authorList>
    </citation>
    <scope>NUCLEOTIDE SEQUENCE</scope>
    <source>
        <strain evidence="14">BIUV-7</strain>
    </source>
</reference>
<protein>
    <recommendedName>
        <fullName evidence="9">Flagellar M-ring protein</fullName>
    </recommendedName>
</protein>
<evidence type="ECO:0000259" key="12">
    <source>
        <dbReference type="Pfam" id="PF01514"/>
    </source>
</evidence>
<comment type="caution">
    <text evidence="14">The sequence shown here is derived from an EMBL/GenBank/DDBJ whole genome shotgun (WGS) entry which is preliminary data.</text>
</comment>
<keyword evidence="14" id="KW-0282">Flagellum</keyword>